<feature type="transmembrane region" description="Helical" evidence="2">
    <location>
        <begin position="66"/>
        <end position="90"/>
    </location>
</feature>
<gene>
    <name evidence="3" type="ORF">IED13_03040</name>
</gene>
<keyword evidence="2" id="KW-0472">Membrane</keyword>
<keyword evidence="1" id="KW-0175">Coiled coil</keyword>
<protein>
    <recommendedName>
        <fullName evidence="5">Mll5186 protein</fullName>
    </recommendedName>
</protein>
<dbReference type="Proteomes" id="UP000619295">
    <property type="component" value="Unassembled WGS sequence"/>
</dbReference>
<feature type="coiled-coil region" evidence="1">
    <location>
        <begin position="218"/>
        <end position="249"/>
    </location>
</feature>
<keyword evidence="2" id="KW-1133">Transmembrane helix</keyword>
<proteinExistence type="predicted"/>
<feature type="transmembrane region" description="Helical" evidence="2">
    <location>
        <begin position="110"/>
        <end position="133"/>
    </location>
</feature>
<evidence type="ECO:0000313" key="3">
    <source>
        <dbReference type="EMBL" id="MBD3844663.1"/>
    </source>
</evidence>
<feature type="transmembrane region" description="Helical" evidence="2">
    <location>
        <begin position="28"/>
        <end position="54"/>
    </location>
</feature>
<sequence>MSMSGTDVVVAPVTVNKENRSYVQWGPIIGGAVIATAISTIMTVFGSAIGLSMVSADFERSSSATALAIAGALWALWVMASATMAGGYLAGRMRQPSFDANGEERRVRDAIHGLLVWATGALLITIVATSSLFGAAKTAANGVANAGSGVASLVSQNADPLAMALDNVMRANGQQPPTAQERDEASRIFVSALANGKIEQGDRDYLASRLAARSGISEQDAQKRIDDAYARLSQAKETAKQAAERARKIAVLTAFLTAAALLVGAAAASWAATLGGEHRDENLRIEPTP</sequence>
<evidence type="ECO:0000256" key="1">
    <source>
        <dbReference type="SAM" id="Coils"/>
    </source>
</evidence>
<keyword evidence="2" id="KW-0812">Transmembrane</keyword>
<evidence type="ECO:0000313" key="4">
    <source>
        <dbReference type="Proteomes" id="UP000619295"/>
    </source>
</evidence>
<dbReference type="AlphaFoldDB" id="A0A927HZS7"/>
<dbReference type="RefSeq" id="WP_133561468.1">
    <property type="nucleotide sequence ID" value="NZ_JACXWY010000002.1"/>
</dbReference>
<keyword evidence="4" id="KW-1185">Reference proteome</keyword>
<name>A0A927HZS7_9HYPH</name>
<reference evidence="3" key="1">
    <citation type="submission" date="2020-09" db="EMBL/GenBank/DDBJ databases">
        <title>Bosea spartocytisi sp. nov. a root nodule endophyte of Spartocytisus supranubius in the high mountain ecosystem fo the Teide National Park (Canary Islands, Spain).</title>
        <authorList>
            <person name="Pulido-Suarez L."/>
            <person name="Peix A."/>
            <person name="Igual J.M."/>
            <person name="Socas-Perez N."/>
            <person name="Velazquez E."/>
            <person name="Flores-Felix J.D."/>
            <person name="Leon-Barrios M."/>
        </authorList>
    </citation>
    <scope>NUCLEOTIDE SEQUENCE</scope>
    <source>
        <strain evidence="3">SSUT16</strain>
    </source>
</reference>
<organism evidence="3 4">
    <name type="scientific">Bosea spartocytisi</name>
    <dbReference type="NCBI Taxonomy" id="2773451"/>
    <lineage>
        <taxon>Bacteria</taxon>
        <taxon>Pseudomonadati</taxon>
        <taxon>Pseudomonadota</taxon>
        <taxon>Alphaproteobacteria</taxon>
        <taxon>Hyphomicrobiales</taxon>
        <taxon>Boseaceae</taxon>
        <taxon>Bosea</taxon>
    </lineage>
</organism>
<accession>A0A927HZS7</accession>
<evidence type="ECO:0008006" key="5">
    <source>
        <dbReference type="Google" id="ProtNLM"/>
    </source>
</evidence>
<evidence type="ECO:0000256" key="2">
    <source>
        <dbReference type="SAM" id="Phobius"/>
    </source>
</evidence>
<feature type="transmembrane region" description="Helical" evidence="2">
    <location>
        <begin position="249"/>
        <end position="272"/>
    </location>
</feature>
<dbReference type="EMBL" id="JACXWY010000002">
    <property type="protein sequence ID" value="MBD3844663.1"/>
    <property type="molecule type" value="Genomic_DNA"/>
</dbReference>
<comment type="caution">
    <text evidence="3">The sequence shown here is derived from an EMBL/GenBank/DDBJ whole genome shotgun (WGS) entry which is preliminary data.</text>
</comment>